<dbReference type="GO" id="GO:0006516">
    <property type="term" value="P:glycoprotein catabolic process"/>
    <property type="evidence" value="ECO:0007669"/>
    <property type="project" value="TreeGrafter"/>
</dbReference>
<reference evidence="3" key="1">
    <citation type="submission" date="2024-05" db="EMBL/GenBank/DDBJ databases">
        <authorList>
            <person name="Cai S.Y."/>
            <person name="Jin L.M."/>
            <person name="Li H.R."/>
        </authorList>
    </citation>
    <scope>NUCLEOTIDE SEQUENCE</scope>
    <source>
        <strain evidence="3">A5-74</strain>
    </source>
</reference>
<dbReference type="Gene3D" id="3.30.2080.10">
    <property type="entry name" value="GH92 mannosidase domain"/>
    <property type="match status" value="1"/>
</dbReference>
<evidence type="ECO:0000259" key="1">
    <source>
        <dbReference type="Pfam" id="PF07971"/>
    </source>
</evidence>
<dbReference type="GO" id="GO:0005829">
    <property type="term" value="C:cytosol"/>
    <property type="evidence" value="ECO:0007669"/>
    <property type="project" value="TreeGrafter"/>
</dbReference>
<gene>
    <name evidence="3" type="ORF">ABLG96_00290</name>
</gene>
<dbReference type="AlphaFoldDB" id="A0AAU8DPY9"/>
<dbReference type="Gene3D" id="1.20.1050.60">
    <property type="entry name" value="alpha-1,2-mannosidase"/>
    <property type="match status" value="1"/>
</dbReference>
<dbReference type="SUPFAM" id="SSF48208">
    <property type="entry name" value="Six-hairpin glycosidases"/>
    <property type="match status" value="1"/>
</dbReference>
<dbReference type="RefSeq" id="WP_353649448.1">
    <property type="nucleotide sequence ID" value="NZ_CP159218.1"/>
</dbReference>
<dbReference type="InterPro" id="IPR041371">
    <property type="entry name" value="GH92_N"/>
</dbReference>
<dbReference type="Gene3D" id="1.20.1610.10">
    <property type="entry name" value="alpha-1,2-mannosidases domains"/>
    <property type="match status" value="1"/>
</dbReference>
<dbReference type="InterPro" id="IPR012939">
    <property type="entry name" value="Glyco_hydro_92"/>
</dbReference>
<dbReference type="InterPro" id="IPR005887">
    <property type="entry name" value="GH92_a_mannosidase_put"/>
</dbReference>
<sequence>MAHPNDPSGPRTAVAARNGIGLHGARPLRVDRAAGEQQVRRALDGLAGHVVAVGEELRWSWFPERVLPEGVTEPTGGDLETFWDATAFTVDLLFTDGSRLSDAGVTDQYGIAPNPHAQDDARTAWVDQWNLRRVDLTPVAGRTVERAEAILGRIGEHSAATLPGLVGWLDDLAIEVHRRPPSTPLEYVDIRRGSHSSGRFSRGNTAPLVAVPHGGVFALPMTDAGSNRWPYSWAEHGRDGDVRPTIQAFATSHLPSPWMSDRGVFQLMPHPSPAPPTDRVARGLAFDHDDEDAGPHRYRVALEHGLVAELTAADFALGLRFTAPNDEGSLILDHHGSVSDVVVRRDGDVTVVEAVLDDRPGTPQHHLHLRVPGVLADHTRVAADRLTGFLRLDTRHPVEVGLGISTVSVADAAANLMAAGTFDAMVGEATRRWEQVLDTVRVDGATQDQRRTLFGGLYRLFLYPNRAGERALTGTPHYRSPYGGVLEHPIRDTPGPEVVEAELTTTHGFWDTYRTAWPLLALLTPDTAGPLAQGFVQHFHDGGWTPRWSAPGAEDCMTGTTSDTVFADLLVKGIGGIDADAAYASAVRNATVPARDHRVGRKGLHPGIFRGYVDTDTPEGMSWTLDAAINDWSVSVMAGLLADRTTDDAARDRYRAEQEWFARRSLLYRSVFDPVTGFFRGRGPDGSWRGERTAAGFDPDVWGHDYTETNAWGTMFTAPHDGAGLVALHQAGRGFDIALQEFSAATETGASAVAGSYGGVIHEMTEARDIRMGMLGLSNQPAHHIPFVPMFAGRHDDAHRVVRECVTRLFVGSDLGQGYPGDEDNGEMSAWWVWSAIGLYPLSPATGSYVLVPPLFDRTELPTSGTVIELAGTSRGPYLRSVTIDGEPWHSIAVPHSVIAGGAHLVLTLSDEPTGWGADSRPVSASELHGYADTPADVLPSGASPLTDDAAATVVRLAAGEQLTLDLPPTDASLYTVTVDAPGEHRWQLELLAPDGTEIHQQTRCEMFDQPRQTRVFRVSDAPLPAATGLRLTATDDLALRQLELIARGKRT</sequence>
<organism evidence="3">
    <name type="scientific">Nakamurella sp. A5-74</name>
    <dbReference type="NCBI Taxonomy" id="3158264"/>
    <lineage>
        <taxon>Bacteria</taxon>
        <taxon>Bacillati</taxon>
        <taxon>Actinomycetota</taxon>
        <taxon>Actinomycetes</taxon>
        <taxon>Nakamurellales</taxon>
        <taxon>Nakamurellaceae</taxon>
        <taxon>Nakamurella</taxon>
    </lineage>
</organism>
<dbReference type="InterPro" id="IPR050883">
    <property type="entry name" value="PNGase"/>
</dbReference>
<dbReference type="InterPro" id="IPR014718">
    <property type="entry name" value="GH-type_carb-bd"/>
</dbReference>
<dbReference type="Pfam" id="PF07971">
    <property type="entry name" value="Glyco_hydro_92"/>
    <property type="match status" value="1"/>
</dbReference>
<dbReference type="GO" id="GO:0030246">
    <property type="term" value="F:carbohydrate binding"/>
    <property type="evidence" value="ECO:0007669"/>
    <property type="project" value="InterPro"/>
</dbReference>
<feature type="domain" description="Glycosyl hydrolase family 92 N-terminal" evidence="2">
    <location>
        <begin position="187"/>
        <end position="351"/>
    </location>
</feature>
<proteinExistence type="predicted"/>
<evidence type="ECO:0000313" key="3">
    <source>
        <dbReference type="EMBL" id="XCG63833.1"/>
    </source>
</evidence>
<keyword evidence="3" id="KW-0378">Hydrolase</keyword>
<dbReference type="GO" id="GO:0000224">
    <property type="term" value="F:peptide-N4-(N-acetyl-beta-glucosaminyl)asparagine amidase activity"/>
    <property type="evidence" value="ECO:0007669"/>
    <property type="project" value="TreeGrafter"/>
</dbReference>
<dbReference type="InterPro" id="IPR008928">
    <property type="entry name" value="6-hairpin_glycosidase_sf"/>
</dbReference>
<dbReference type="Gene3D" id="2.70.98.10">
    <property type="match status" value="1"/>
</dbReference>
<dbReference type="EMBL" id="CP159218">
    <property type="protein sequence ID" value="XCG63833.1"/>
    <property type="molecule type" value="Genomic_DNA"/>
</dbReference>
<feature type="domain" description="Glycosyl hydrolase family 92" evidence="1">
    <location>
        <begin position="419"/>
        <end position="910"/>
    </location>
</feature>
<dbReference type="Pfam" id="PF17678">
    <property type="entry name" value="Glyco_hydro_92N"/>
    <property type="match status" value="1"/>
</dbReference>
<dbReference type="GO" id="GO:0005975">
    <property type="term" value="P:carbohydrate metabolic process"/>
    <property type="evidence" value="ECO:0007669"/>
    <property type="project" value="InterPro"/>
</dbReference>
<dbReference type="PANTHER" id="PTHR12143:SF43">
    <property type="entry name" value="PUTATIVE-RELATED"/>
    <property type="match status" value="1"/>
</dbReference>
<protein>
    <submittedName>
        <fullName evidence="3">GH92 family glycosyl hydrolase</fullName>
        <ecNumber evidence="3">3.2.1.-</ecNumber>
    </submittedName>
</protein>
<dbReference type="EC" id="3.2.1.-" evidence="3"/>
<keyword evidence="3" id="KW-0326">Glycosidase</keyword>
<dbReference type="PANTHER" id="PTHR12143">
    <property type="entry name" value="PEPTIDE N-GLYCANASE PNGASE -RELATED"/>
    <property type="match status" value="1"/>
</dbReference>
<name>A0AAU8DPY9_9ACTN</name>
<accession>A0AAU8DPY9</accession>
<evidence type="ECO:0000259" key="2">
    <source>
        <dbReference type="Pfam" id="PF17678"/>
    </source>
</evidence>
<dbReference type="NCBIfam" id="TIGR01180">
    <property type="entry name" value="aman2_put"/>
    <property type="match status" value="1"/>
</dbReference>
<dbReference type="GO" id="GO:0016798">
    <property type="term" value="F:hydrolase activity, acting on glycosyl bonds"/>
    <property type="evidence" value="ECO:0007669"/>
    <property type="project" value="UniProtKB-KW"/>
</dbReference>